<keyword evidence="3" id="KW-0378">Hydrolase</keyword>
<evidence type="ECO:0000313" key="3">
    <source>
        <dbReference type="EMBL" id="MBC2778331.1"/>
    </source>
</evidence>
<feature type="transmembrane region" description="Helical" evidence="1">
    <location>
        <begin position="100"/>
        <end position="119"/>
    </location>
</feature>
<keyword evidence="4" id="KW-1185">Reference proteome</keyword>
<dbReference type="Proteomes" id="UP000564378">
    <property type="component" value="Unassembled WGS sequence"/>
</dbReference>
<evidence type="ECO:0000256" key="1">
    <source>
        <dbReference type="SAM" id="Phobius"/>
    </source>
</evidence>
<reference evidence="3 4" key="1">
    <citation type="submission" date="2020-08" db="EMBL/GenBank/DDBJ databases">
        <title>Draft genome sequence of Parasphingopyxis sp. GrpM-11.</title>
        <authorList>
            <person name="Oh J."/>
            <person name="Roh D.-H."/>
        </authorList>
    </citation>
    <scope>NUCLEOTIDE SEQUENCE [LARGE SCALE GENOMIC DNA]</scope>
    <source>
        <strain evidence="3 4">GrpM-11</strain>
    </source>
</reference>
<sequence length="206" mass="22975">MTFFFWRYAGPVSLGVMILLVTLYMRRQGIGWRDMGLVPLPGIRAKLMVVPMALLAFVAFAIAVGATAFGLPALGLDFMTELPQGVEDRWGDIRGNLPLYLLWVAIAWISAGFFEEMFFRGYMITRLRAAFAGIPWGALLAVILAALVFGYGHFYYQGWRGLIVTGAIGVAFGSMFLLYRGNLWPMILLHGVVDTLNFTALYGEWE</sequence>
<comment type="caution">
    <text evidence="3">The sequence shown here is derived from an EMBL/GenBank/DDBJ whole genome shotgun (WGS) entry which is preliminary data.</text>
</comment>
<dbReference type="GO" id="GO:0006508">
    <property type="term" value="P:proteolysis"/>
    <property type="evidence" value="ECO:0007669"/>
    <property type="project" value="UniProtKB-KW"/>
</dbReference>
<feature type="transmembrane region" description="Helical" evidence="1">
    <location>
        <begin position="6"/>
        <end position="26"/>
    </location>
</feature>
<protein>
    <submittedName>
        <fullName evidence="3">CPBP family intramembrane metalloprotease</fullName>
    </submittedName>
</protein>
<feature type="domain" description="CAAX prenyl protease 2/Lysostaphin resistance protein A-like" evidence="2">
    <location>
        <begin position="100"/>
        <end position="195"/>
    </location>
</feature>
<name>A0A842I0U6_9SPHN</name>
<feature type="transmembrane region" description="Helical" evidence="1">
    <location>
        <begin position="158"/>
        <end position="179"/>
    </location>
</feature>
<dbReference type="InterPro" id="IPR003675">
    <property type="entry name" value="Rce1/LyrA-like_dom"/>
</dbReference>
<dbReference type="AlphaFoldDB" id="A0A842I0U6"/>
<dbReference type="GO" id="GO:0008237">
    <property type="term" value="F:metallopeptidase activity"/>
    <property type="evidence" value="ECO:0007669"/>
    <property type="project" value="UniProtKB-KW"/>
</dbReference>
<keyword evidence="1" id="KW-0472">Membrane</keyword>
<evidence type="ECO:0000313" key="4">
    <source>
        <dbReference type="Proteomes" id="UP000564378"/>
    </source>
</evidence>
<feature type="transmembrane region" description="Helical" evidence="1">
    <location>
        <begin position="131"/>
        <end position="152"/>
    </location>
</feature>
<dbReference type="GO" id="GO:0004175">
    <property type="term" value="F:endopeptidase activity"/>
    <property type="evidence" value="ECO:0007669"/>
    <property type="project" value="UniProtKB-ARBA"/>
</dbReference>
<evidence type="ECO:0000259" key="2">
    <source>
        <dbReference type="Pfam" id="PF02517"/>
    </source>
</evidence>
<keyword evidence="1" id="KW-0812">Transmembrane</keyword>
<keyword evidence="3" id="KW-0645">Protease</keyword>
<feature type="transmembrane region" description="Helical" evidence="1">
    <location>
        <begin position="47"/>
        <end position="71"/>
    </location>
</feature>
<dbReference type="GO" id="GO:0080120">
    <property type="term" value="P:CAAX-box protein maturation"/>
    <property type="evidence" value="ECO:0007669"/>
    <property type="project" value="UniProtKB-ARBA"/>
</dbReference>
<keyword evidence="1" id="KW-1133">Transmembrane helix</keyword>
<gene>
    <name evidence="3" type="ORF">H6P80_11950</name>
</gene>
<dbReference type="Pfam" id="PF02517">
    <property type="entry name" value="Rce1-like"/>
    <property type="match status" value="1"/>
</dbReference>
<keyword evidence="3" id="KW-0482">Metalloprotease</keyword>
<proteinExistence type="predicted"/>
<dbReference type="EMBL" id="JACJVJ010000002">
    <property type="protein sequence ID" value="MBC2778331.1"/>
    <property type="molecule type" value="Genomic_DNA"/>
</dbReference>
<accession>A0A842I0U6</accession>
<organism evidence="3 4">
    <name type="scientific">Parasphingopyxis marina</name>
    <dbReference type="NCBI Taxonomy" id="2761622"/>
    <lineage>
        <taxon>Bacteria</taxon>
        <taxon>Pseudomonadati</taxon>
        <taxon>Pseudomonadota</taxon>
        <taxon>Alphaproteobacteria</taxon>
        <taxon>Sphingomonadales</taxon>
        <taxon>Sphingomonadaceae</taxon>
        <taxon>Parasphingopyxis</taxon>
    </lineage>
</organism>